<dbReference type="PANTHER" id="PTHR43130">
    <property type="entry name" value="ARAC-FAMILY TRANSCRIPTIONAL REGULATOR"/>
    <property type="match status" value="1"/>
</dbReference>
<dbReference type="AlphaFoldDB" id="A0A3S1CYA5"/>
<dbReference type="CDD" id="cd03139">
    <property type="entry name" value="GATase1_PfpI_2"/>
    <property type="match status" value="1"/>
</dbReference>
<dbReference type="InterPro" id="IPR052158">
    <property type="entry name" value="INH-QAR"/>
</dbReference>
<evidence type="ECO:0000313" key="1">
    <source>
        <dbReference type="EMBL" id="NSL85408.1"/>
    </source>
</evidence>
<dbReference type="InterPro" id="IPR002818">
    <property type="entry name" value="DJ-1/PfpI"/>
</dbReference>
<keyword evidence="2" id="KW-1185">Reference proteome</keyword>
<dbReference type="InterPro" id="IPR045800">
    <property type="entry name" value="HMBD"/>
</dbReference>
<evidence type="ECO:0000313" key="2">
    <source>
        <dbReference type="Proteomes" id="UP000281028"/>
    </source>
</evidence>
<dbReference type="Pfam" id="PF19335">
    <property type="entry name" value="HMBD"/>
    <property type="match status" value="1"/>
</dbReference>
<reference evidence="1" key="1">
    <citation type="submission" date="2020-05" db="EMBL/GenBank/DDBJ databases">
        <title>Chitinophaga laudate sp. nov., isolated from a tropical peat swamp.</title>
        <authorList>
            <person name="Goh C.B.S."/>
            <person name="Lee M.S."/>
            <person name="Parimannan S."/>
            <person name="Pasbakhsh P."/>
            <person name="Yule C.M."/>
            <person name="Rajandas H."/>
            <person name="Loke S."/>
            <person name="Croft L."/>
            <person name="Tan J.B.L."/>
        </authorList>
    </citation>
    <scope>NUCLEOTIDE SEQUENCE</scope>
    <source>
        <strain evidence="1">Mgbs1</strain>
    </source>
</reference>
<proteinExistence type="predicted"/>
<dbReference type="OrthoDB" id="9803764at2"/>
<comment type="caution">
    <text evidence="1">The sequence shown here is derived from an EMBL/GenBank/DDBJ whole genome shotgun (WGS) entry which is preliminary data.</text>
</comment>
<name>A0A3S1CYA5_9BACT</name>
<dbReference type="Proteomes" id="UP000281028">
    <property type="component" value="Unassembled WGS sequence"/>
</dbReference>
<dbReference type="PANTHER" id="PTHR43130:SF14">
    <property type="entry name" value="DJ-1_PFPI DOMAIN-CONTAINING PROTEIN"/>
    <property type="match status" value="1"/>
</dbReference>
<dbReference type="Gene3D" id="3.40.50.880">
    <property type="match status" value="1"/>
</dbReference>
<dbReference type="EMBL" id="RIAR02000001">
    <property type="protein sequence ID" value="NSL85408.1"/>
    <property type="molecule type" value="Genomic_DNA"/>
</dbReference>
<gene>
    <name evidence="1" type="ORF">ECE50_001105</name>
</gene>
<dbReference type="GO" id="GO:0046872">
    <property type="term" value="F:metal ion binding"/>
    <property type="evidence" value="ECO:0007669"/>
    <property type="project" value="InterPro"/>
</dbReference>
<dbReference type="SUPFAM" id="SSF52317">
    <property type="entry name" value="Class I glutamine amidotransferase-like"/>
    <property type="match status" value="1"/>
</dbReference>
<protein>
    <submittedName>
        <fullName evidence="1">DJ-1/PfpI family protein</fullName>
    </submittedName>
</protein>
<organism evidence="1 2">
    <name type="scientific">Chitinophaga solisilvae</name>
    <dbReference type="NCBI Taxonomy" id="1233460"/>
    <lineage>
        <taxon>Bacteria</taxon>
        <taxon>Pseudomonadati</taxon>
        <taxon>Bacteroidota</taxon>
        <taxon>Chitinophagia</taxon>
        <taxon>Chitinophagales</taxon>
        <taxon>Chitinophagaceae</taxon>
        <taxon>Chitinophaga</taxon>
    </lineage>
</organism>
<accession>A0A3S1CYA5</accession>
<dbReference type="Pfam" id="PF01965">
    <property type="entry name" value="DJ-1_PfpI"/>
    <property type="match status" value="1"/>
</dbReference>
<dbReference type="GO" id="GO:0006355">
    <property type="term" value="P:regulation of DNA-templated transcription"/>
    <property type="evidence" value="ECO:0007669"/>
    <property type="project" value="TreeGrafter"/>
</dbReference>
<dbReference type="InterPro" id="IPR029062">
    <property type="entry name" value="Class_I_gatase-like"/>
</dbReference>
<sequence length="257" mass="28029">MKKIMLLLLLCLPFTGFTQPGTQQYVCPPCGPCDNKLFDKPGKCPDCGMDLIQFNPETMKQQPLTIAFYLQDGVEVLDFAGPMEVFSYAGFKVFTVSRHKAPLKSQGILTIVPDYSIEDAPPADIFAVFGGNSSSTSVDQAVISWIKARDKDTRHYFSVCTGAFILASAGLLDNLTVTTFHSSIGYLRKKVPSAKVLDNARYVDNGRIITTAGISAGIDGALHVVSRLRGEAVAKEIAKEMEYDKYVPEQGVTATQK</sequence>